<comment type="caution">
    <text evidence="2">The sequence shown here is derived from an EMBL/GenBank/DDBJ whole genome shotgun (WGS) entry which is preliminary data.</text>
</comment>
<proteinExistence type="predicted"/>
<evidence type="ECO:0000313" key="2">
    <source>
        <dbReference type="EMBL" id="GEY82062.1"/>
    </source>
</evidence>
<dbReference type="PANTHER" id="PTHR11439">
    <property type="entry name" value="GAG-POL-RELATED RETROTRANSPOSON"/>
    <property type="match status" value="1"/>
</dbReference>
<dbReference type="InterPro" id="IPR043502">
    <property type="entry name" value="DNA/RNA_pol_sf"/>
</dbReference>
<organism evidence="2">
    <name type="scientific">Tanacetum cinerariifolium</name>
    <name type="common">Dalmatian daisy</name>
    <name type="synonym">Chrysanthemum cinerariifolium</name>
    <dbReference type="NCBI Taxonomy" id="118510"/>
    <lineage>
        <taxon>Eukaryota</taxon>
        <taxon>Viridiplantae</taxon>
        <taxon>Streptophyta</taxon>
        <taxon>Embryophyta</taxon>
        <taxon>Tracheophyta</taxon>
        <taxon>Spermatophyta</taxon>
        <taxon>Magnoliopsida</taxon>
        <taxon>eudicotyledons</taxon>
        <taxon>Gunneridae</taxon>
        <taxon>Pentapetalae</taxon>
        <taxon>asterids</taxon>
        <taxon>campanulids</taxon>
        <taxon>Asterales</taxon>
        <taxon>Asteraceae</taxon>
        <taxon>Asteroideae</taxon>
        <taxon>Anthemideae</taxon>
        <taxon>Anthemidinae</taxon>
        <taxon>Tanacetum</taxon>
    </lineage>
</organism>
<evidence type="ECO:0000259" key="1">
    <source>
        <dbReference type="PROSITE" id="PS50994"/>
    </source>
</evidence>
<dbReference type="InterPro" id="IPR012337">
    <property type="entry name" value="RNaseH-like_sf"/>
</dbReference>
<dbReference type="GO" id="GO:0003676">
    <property type="term" value="F:nucleic acid binding"/>
    <property type="evidence" value="ECO:0007669"/>
    <property type="project" value="InterPro"/>
</dbReference>
<dbReference type="InterPro" id="IPR013103">
    <property type="entry name" value="RVT_2"/>
</dbReference>
<gene>
    <name evidence="2" type="ORF">Tci_454036</name>
</gene>
<dbReference type="SUPFAM" id="SSF56672">
    <property type="entry name" value="DNA/RNA polymerases"/>
    <property type="match status" value="1"/>
</dbReference>
<protein>
    <recommendedName>
        <fullName evidence="1">Integrase catalytic domain-containing protein</fullName>
    </recommendedName>
</protein>
<dbReference type="CDD" id="cd09272">
    <property type="entry name" value="RNase_HI_RT_Ty1"/>
    <property type="match status" value="1"/>
</dbReference>
<reference evidence="2" key="1">
    <citation type="journal article" date="2019" name="Sci. Rep.">
        <title>Draft genome of Tanacetum cinerariifolium, the natural source of mosquito coil.</title>
        <authorList>
            <person name="Yamashiro T."/>
            <person name="Shiraishi A."/>
            <person name="Satake H."/>
            <person name="Nakayama K."/>
        </authorList>
    </citation>
    <scope>NUCLEOTIDE SEQUENCE</scope>
</reference>
<name>A0A699HU27_TANCI</name>
<dbReference type="Gene3D" id="3.30.420.10">
    <property type="entry name" value="Ribonuclease H-like superfamily/Ribonuclease H"/>
    <property type="match status" value="1"/>
</dbReference>
<sequence>MNEFRTKKWIKREFNNARTPKQNGVAERRNRTLIVAAITMLADAKLPVTFWAEAVNTACYVQNRILVNKSQNKTPYELFNSRTPVIGFLRPFGCHVMILNTLYHLGKFDAKWDEVVVAETSSTNISGTKDAASQGVKKDVSSLRYIALPNCGISNPTVTSKISLADQMESLIVESVIPTISSTVPAVFLDTSPETSSGIRPIGIKWVLKNKKYKRGIVIRNKSRLVARGHTQEEGIDYKEVFAPVARIEAIRLFLAYASFMGFTVYQMDVKSAFLYSTIDKEVYVTQPHGFQDPEFPDRVYKVDKAMYGLHQAPIAWYGTLSKYLLDNGFQRGKDGPGKVVELHLYRSMIGSVMYLTASRPDIMFSVCACARYQVTPNECHIHVVKRIFRYLKGHPMLGLWYPKESPFDLVAYSDNDYGGSTQDRKSTTRGCQFLGRRLISWQCKKQTIMATSTTEAEYVAAASGYSKERTHEFVHAYLVFASVYVWIGYALTINPIVYVSHIRRFWSTVRIETTNEETKILATVDGKSRTITESSLRRHFKLNDAEGISSIHDTELFENLSLMRYNILPNQIFTFQKGQFSHQWKFLIHTIMVKAQELQLSLITHPLLKNNIHHIMILHHHHIPLATRIAQSKALSPATDEPVSLLRDGNQGEAFPTITSLDAGQDRDNIIKTSALPHESTPRVTSLDADKGSMQQQLQELMDLCTGLVKILKDKDRGREEPQEDAPIKEGSMQIREEVGAEKSTELGSNDTKEMVNVLSVMEAANILTSEVAAVSVSPVAAATTIGVPTVSRLVPTVSAIFTTASVVIPYLRRPREIFAIDKGKEKVVESDVPKKKKLQEQIDAQVVREMEEEFARDNQRLSKQLARDSKIARLHDEDVAVEFAVETTLDYFGYLIFGLNQGESSHWQYKFPLPVEGVPTARRMEIPLLGVCTAMMKKLPTSKDVSEEELKEMMQLVPLEEVYVEALQVKHPIIDWEIHSEGKREYWKIIRLGGHTAVYQPATKDKEKELWVELKRLFKPDFKDQLWTHNQAFMHDPLDWKLYDTCGVYHVFTKDQEIFMLVEKDYPLRRRLATIMICNKLQVEQYSQMATDLILKIHNIANSPR</sequence>
<dbReference type="PANTHER" id="PTHR11439:SF495">
    <property type="entry name" value="REVERSE TRANSCRIPTASE, RNA-DEPENDENT DNA POLYMERASE-RELATED"/>
    <property type="match status" value="1"/>
</dbReference>
<dbReference type="EMBL" id="BKCJ010212835">
    <property type="protein sequence ID" value="GEY82062.1"/>
    <property type="molecule type" value="Genomic_DNA"/>
</dbReference>
<dbReference type="Pfam" id="PF07727">
    <property type="entry name" value="RVT_2"/>
    <property type="match status" value="1"/>
</dbReference>
<feature type="domain" description="Integrase catalytic" evidence="1">
    <location>
        <begin position="1"/>
        <end position="83"/>
    </location>
</feature>
<dbReference type="InterPro" id="IPR036397">
    <property type="entry name" value="RNaseH_sf"/>
</dbReference>
<dbReference type="SUPFAM" id="SSF53098">
    <property type="entry name" value="Ribonuclease H-like"/>
    <property type="match status" value="1"/>
</dbReference>
<dbReference type="InterPro" id="IPR001584">
    <property type="entry name" value="Integrase_cat-core"/>
</dbReference>
<dbReference type="AlphaFoldDB" id="A0A699HU27"/>
<dbReference type="GO" id="GO:0015074">
    <property type="term" value="P:DNA integration"/>
    <property type="evidence" value="ECO:0007669"/>
    <property type="project" value="InterPro"/>
</dbReference>
<accession>A0A699HU27</accession>
<dbReference type="PROSITE" id="PS50994">
    <property type="entry name" value="INTEGRASE"/>
    <property type="match status" value="1"/>
</dbReference>